<evidence type="ECO:0000259" key="8">
    <source>
        <dbReference type="PROSITE" id="PS50982"/>
    </source>
</evidence>
<dbReference type="PANTHER" id="PTHR33729:SF12">
    <property type="entry name" value="MBD DOMAIN-CONTAINING PROTEIN"/>
    <property type="match status" value="1"/>
</dbReference>
<reference evidence="9" key="2">
    <citation type="journal article" date="2023" name="Plants (Basel)">
        <title>Annotation of the Turnera subulata (Passifloraceae) Draft Genome Reveals the S-Locus Evolved after the Divergence of Turneroideae from Passifloroideae in a Stepwise Manner.</title>
        <authorList>
            <person name="Henning P.M."/>
            <person name="Roalson E.H."/>
            <person name="Mir W."/>
            <person name="McCubbin A.G."/>
            <person name="Shore J.S."/>
        </authorList>
    </citation>
    <scope>NUCLEOTIDE SEQUENCE</scope>
    <source>
        <strain evidence="9">F60SS</strain>
    </source>
</reference>
<keyword evidence="7" id="KW-1133">Transmembrane helix</keyword>
<reference evidence="9" key="1">
    <citation type="submission" date="2022-02" db="EMBL/GenBank/DDBJ databases">
        <authorList>
            <person name="Henning P.M."/>
            <person name="McCubbin A.G."/>
            <person name="Shore J.S."/>
        </authorList>
    </citation>
    <scope>NUCLEOTIDE SEQUENCE</scope>
    <source>
        <strain evidence="9">F60SS</strain>
        <tissue evidence="9">Leaves</tissue>
    </source>
</reference>
<evidence type="ECO:0000256" key="4">
    <source>
        <dbReference type="ARBA" id="ARBA00023163"/>
    </source>
</evidence>
<evidence type="ECO:0000256" key="3">
    <source>
        <dbReference type="ARBA" id="ARBA00023125"/>
    </source>
</evidence>
<keyword evidence="2" id="KW-0805">Transcription regulation</keyword>
<dbReference type="InterPro" id="IPR039622">
    <property type="entry name" value="MBD10/11"/>
</dbReference>
<evidence type="ECO:0000256" key="1">
    <source>
        <dbReference type="ARBA" id="ARBA00004123"/>
    </source>
</evidence>
<sequence length="375" mass="41174">QVFLLLLLRCLVTHTLVLLRFPFLFLWFSRFLLQVNMEAQEEVFSVELTAPPSWKKMYFPKRVGTPRKNEIIFIAPTGEEISSRKQLEQYLKSHPGNPKLSEFDWGTGETPRRSARISEKVKATPTPDKEPPKKRSRKKDNKDAASAPEKTEDGEKTEGEKEAAAKAEKGDDAAKEDLMDKFEAHLADLSKNVDAEKKDIAGMEVEKDTKMQVDSEGPKNADGEKVAKHSNKEKGASGAEETQNGVEVQEPKQEEGAGDKPNENAGSSEVAEDGKDKVEDSAVRLTEGEKKNTPGDNKNILDAGNVEPKGEKEKENGTAPPSDGENPDMKENDEKSHIPFDGKGSTLAGEVVENGKVNQMGRTDGTHPAPPPVSC</sequence>
<feature type="non-terminal residue" evidence="9">
    <location>
        <position position="375"/>
    </location>
</feature>
<name>A0A9Q0GBQ6_9ROSI</name>
<feature type="compositionally biased region" description="Basic and acidic residues" evidence="6">
    <location>
        <begin position="272"/>
        <end position="293"/>
    </location>
</feature>
<dbReference type="PANTHER" id="PTHR33729">
    <property type="entry name" value="METHYL-CPG BINDING DOMAIN CONTAINING PROTEIN, EXPRESSED"/>
    <property type="match status" value="1"/>
</dbReference>
<dbReference type="GO" id="GO:0005634">
    <property type="term" value="C:nucleus"/>
    <property type="evidence" value="ECO:0007669"/>
    <property type="project" value="UniProtKB-SubCell"/>
</dbReference>
<evidence type="ECO:0000256" key="6">
    <source>
        <dbReference type="SAM" id="MobiDB-lite"/>
    </source>
</evidence>
<keyword evidence="3" id="KW-0238">DNA-binding</keyword>
<dbReference type="SUPFAM" id="SSF54171">
    <property type="entry name" value="DNA-binding domain"/>
    <property type="match status" value="1"/>
</dbReference>
<keyword evidence="10" id="KW-1185">Reference proteome</keyword>
<dbReference type="Gene3D" id="3.30.890.10">
    <property type="entry name" value="Methyl-cpg-binding Protein 2, Chain A"/>
    <property type="match status" value="1"/>
</dbReference>
<feature type="domain" description="MBD" evidence="8">
    <location>
        <begin position="40"/>
        <end position="110"/>
    </location>
</feature>
<comment type="subcellular location">
    <subcellularLocation>
        <location evidence="1">Nucleus</location>
    </subcellularLocation>
</comment>
<dbReference type="InterPro" id="IPR001739">
    <property type="entry name" value="Methyl_CpG_DNA-bd"/>
</dbReference>
<dbReference type="GO" id="GO:0003677">
    <property type="term" value="F:DNA binding"/>
    <property type="evidence" value="ECO:0007669"/>
    <property type="project" value="UniProtKB-KW"/>
</dbReference>
<dbReference type="EMBL" id="JAKUCV010001648">
    <property type="protein sequence ID" value="KAJ4845526.1"/>
    <property type="molecule type" value="Genomic_DNA"/>
</dbReference>
<evidence type="ECO:0000313" key="10">
    <source>
        <dbReference type="Proteomes" id="UP001141552"/>
    </source>
</evidence>
<evidence type="ECO:0000313" key="9">
    <source>
        <dbReference type="EMBL" id="KAJ4845526.1"/>
    </source>
</evidence>
<feature type="compositionally biased region" description="Basic and acidic residues" evidence="6">
    <location>
        <begin position="249"/>
        <end position="262"/>
    </location>
</feature>
<evidence type="ECO:0000256" key="2">
    <source>
        <dbReference type="ARBA" id="ARBA00023015"/>
    </source>
</evidence>
<evidence type="ECO:0000256" key="7">
    <source>
        <dbReference type="SAM" id="Phobius"/>
    </source>
</evidence>
<feature type="compositionally biased region" description="Basic and acidic residues" evidence="6">
    <location>
        <begin position="110"/>
        <end position="133"/>
    </location>
</feature>
<dbReference type="PROSITE" id="PS50982">
    <property type="entry name" value="MBD"/>
    <property type="match status" value="1"/>
</dbReference>
<gene>
    <name evidence="9" type="ORF">Tsubulata_013049</name>
</gene>
<feature type="transmembrane region" description="Helical" evidence="7">
    <location>
        <begin position="6"/>
        <end position="28"/>
    </location>
</feature>
<keyword evidence="7" id="KW-0812">Transmembrane</keyword>
<organism evidence="9 10">
    <name type="scientific">Turnera subulata</name>
    <dbReference type="NCBI Taxonomy" id="218843"/>
    <lineage>
        <taxon>Eukaryota</taxon>
        <taxon>Viridiplantae</taxon>
        <taxon>Streptophyta</taxon>
        <taxon>Embryophyta</taxon>
        <taxon>Tracheophyta</taxon>
        <taxon>Spermatophyta</taxon>
        <taxon>Magnoliopsida</taxon>
        <taxon>eudicotyledons</taxon>
        <taxon>Gunneridae</taxon>
        <taxon>Pentapetalae</taxon>
        <taxon>rosids</taxon>
        <taxon>fabids</taxon>
        <taxon>Malpighiales</taxon>
        <taxon>Passifloraceae</taxon>
        <taxon>Turnera</taxon>
    </lineage>
</organism>
<dbReference type="OrthoDB" id="1435582at2759"/>
<comment type="caution">
    <text evidence="9">The sequence shown here is derived from an EMBL/GenBank/DDBJ whole genome shotgun (WGS) entry which is preliminary data.</text>
</comment>
<feature type="compositionally biased region" description="Basic and acidic residues" evidence="6">
    <location>
        <begin position="327"/>
        <end position="340"/>
    </location>
</feature>
<dbReference type="AlphaFoldDB" id="A0A9Q0GBQ6"/>
<feature type="compositionally biased region" description="Basic and acidic residues" evidence="6">
    <location>
        <begin position="149"/>
        <end position="235"/>
    </location>
</feature>
<feature type="region of interest" description="Disordered" evidence="6">
    <location>
        <begin position="92"/>
        <end position="375"/>
    </location>
</feature>
<keyword evidence="5" id="KW-0539">Nucleus</keyword>
<keyword evidence="4" id="KW-0804">Transcription</keyword>
<dbReference type="Proteomes" id="UP001141552">
    <property type="component" value="Unassembled WGS sequence"/>
</dbReference>
<dbReference type="InterPro" id="IPR016177">
    <property type="entry name" value="DNA-bd_dom_sf"/>
</dbReference>
<keyword evidence="7" id="KW-0472">Membrane</keyword>
<dbReference type="Pfam" id="PF01429">
    <property type="entry name" value="MBD"/>
    <property type="match status" value="1"/>
</dbReference>
<evidence type="ECO:0000256" key="5">
    <source>
        <dbReference type="ARBA" id="ARBA00023242"/>
    </source>
</evidence>
<proteinExistence type="predicted"/>
<protein>
    <recommendedName>
        <fullName evidence="8">MBD domain-containing protein</fullName>
    </recommendedName>
</protein>
<accession>A0A9Q0GBQ6</accession>